<keyword evidence="4" id="KW-0472">Membrane</keyword>
<keyword evidence="3" id="KW-1133">Transmembrane helix</keyword>
<dbReference type="InterPro" id="IPR006260">
    <property type="entry name" value="TonB/TolA_C"/>
</dbReference>
<evidence type="ECO:0000313" key="7">
    <source>
        <dbReference type="EMBL" id="OAN55952.1"/>
    </source>
</evidence>
<name>A0A178MXE6_9PROT</name>
<proteinExistence type="predicted"/>
<dbReference type="NCBIfam" id="TIGR01352">
    <property type="entry name" value="tonB_Cterm"/>
    <property type="match status" value="1"/>
</dbReference>
<dbReference type="PROSITE" id="PS52015">
    <property type="entry name" value="TONB_CTD"/>
    <property type="match status" value="1"/>
</dbReference>
<evidence type="ECO:0000313" key="8">
    <source>
        <dbReference type="Proteomes" id="UP000078428"/>
    </source>
</evidence>
<feature type="compositionally biased region" description="Pro residues" evidence="5">
    <location>
        <begin position="74"/>
        <end position="104"/>
    </location>
</feature>
<evidence type="ECO:0000256" key="4">
    <source>
        <dbReference type="ARBA" id="ARBA00023136"/>
    </source>
</evidence>
<reference evidence="7 8" key="1">
    <citation type="submission" date="2016-04" db="EMBL/GenBank/DDBJ databases">
        <title>Draft genome sequence of freshwater magnetotactic bacteria Magnetospirillum marisnigri SP-1 and Magnetospirillum moscoviense BB-1.</title>
        <authorList>
            <person name="Koziaeva V."/>
            <person name="Dziuba M.V."/>
            <person name="Ivanov T.M."/>
            <person name="Kuznetsov B."/>
            <person name="Grouzdev D.S."/>
        </authorList>
    </citation>
    <scope>NUCLEOTIDE SEQUENCE [LARGE SCALE GENOMIC DNA]</scope>
    <source>
        <strain evidence="7 8">SP-1</strain>
    </source>
</reference>
<sequence>MGHGDMIHSAEMPRPVSTGPGGRACAALSLVMHAALLAAMIHATTIPVAPSQSEGLIIDILQAESPPAAEETAPPEPEPPKPAPPEPKPLLPLPKPPPRPPILPKPVAALPTAAPQPSSGTGSQDSVAIAAVQPSQPAAPAASGPPAPDDALRLYGQMVWARIAAHKPRGVRLPGSVTVTFALDADGQVVSAEIADGKADTSLGQVALDTVRRAAPYPPPPPGASRGQLTFAIPFQFR</sequence>
<dbReference type="Pfam" id="PF03544">
    <property type="entry name" value="TonB_C"/>
    <property type="match status" value="1"/>
</dbReference>
<keyword evidence="8" id="KW-1185">Reference proteome</keyword>
<comment type="caution">
    <text evidence="7">The sequence shown here is derived from an EMBL/GenBank/DDBJ whole genome shotgun (WGS) entry which is preliminary data.</text>
</comment>
<dbReference type="SUPFAM" id="SSF74653">
    <property type="entry name" value="TolA/TonB C-terminal domain"/>
    <property type="match status" value="1"/>
</dbReference>
<gene>
    <name evidence="7" type="ORF">A6A04_10325</name>
</gene>
<dbReference type="Gene3D" id="3.30.1150.10">
    <property type="match status" value="1"/>
</dbReference>
<organism evidence="7 8">
    <name type="scientific">Paramagnetospirillum marisnigri</name>
    <dbReference type="NCBI Taxonomy" id="1285242"/>
    <lineage>
        <taxon>Bacteria</taxon>
        <taxon>Pseudomonadati</taxon>
        <taxon>Pseudomonadota</taxon>
        <taxon>Alphaproteobacteria</taxon>
        <taxon>Rhodospirillales</taxon>
        <taxon>Magnetospirillaceae</taxon>
        <taxon>Paramagnetospirillum</taxon>
    </lineage>
</organism>
<accession>A0A178MXE6</accession>
<dbReference type="InterPro" id="IPR037682">
    <property type="entry name" value="TonB_C"/>
</dbReference>
<evidence type="ECO:0000256" key="3">
    <source>
        <dbReference type="ARBA" id="ARBA00022989"/>
    </source>
</evidence>
<dbReference type="STRING" id="1285242.A6A04_10325"/>
<dbReference type="PRINTS" id="PR01217">
    <property type="entry name" value="PRICHEXTENSN"/>
</dbReference>
<protein>
    <recommendedName>
        <fullName evidence="6">TonB C-terminal domain-containing protein</fullName>
    </recommendedName>
</protein>
<evidence type="ECO:0000256" key="1">
    <source>
        <dbReference type="ARBA" id="ARBA00004167"/>
    </source>
</evidence>
<evidence type="ECO:0000256" key="5">
    <source>
        <dbReference type="SAM" id="MobiDB-lite"/>
    </source>
</evidence>
<feature type="domain" description="TonB C-terminal" evidence="6">
    <location>
        <begin position="149"/>
        <end position="238"/>
    </location>
</feature>
<dbReference type="OrthoDB" id="7511396at2"/>
<comment type="subcellular location">
    <subcellularLocation>
        <location evidence="1">Membrane</location>
        <topology evidence="1">Single-pass membrane protein</topology>
    </subcellularLocation>
</comment>
<dbReference type="GO" id="GO:0016020">
    <property type="term" value="C:membrane"/>
    <property type="evidence" value="ECO:0007669"/>
    <property type="project" value="UniProtKB-SubCell"/>
</dbReference>
<keyword evidence="2" id="KW-0812">Transmembrane</keyword>
<dbReference type="EMBL" id="LWQT01000010">
    <property type="protein sequence ID" value="OAN55952.1"/>
    <property type="molecule type" value="Genomic_DNA"/>
</dbReference>
<feature type="compositionally biased region" description="Polar residues" evidence="5">
    <location>
        <begin position="115"/>
        <end position="126"/>
    </location>
</feature>
<dbReference type="AlphaFoldDB" id="A0A178MXE6"/>
<feature type="region of interest" description="Disordered" evidence="5">
    <location>
        <begin position="66"/>
        <end position="126"/>
    </location>
</feature>
<dbReference type="Proteomes" id="UP000078428">
    <property type="component" value="Unassembled WGS sequence"/>
</dbReference>
<evidence type="ECO:0000259" key="6">
    <source>
        <dbReference type="PROSITE" id="PS52015"/>
    </source>
</evidence>
<evidence type="ECO:0000256" key="2">
    <source>
        <dbReference type="ARBA" id="ARBA00022692"/>
    </source>
</evidence>
<dbReference type="GO" id="GO:0055085">
    <property type="term" value="P:transmembrane transport"/>
    <property type="evidence" value="ECO:0007669"/>
    <property type="project" value="InterPro"/>
</dbReference>